<dbReference type="InterPro" id="IPR002048">
    <property type="entry name" value="EF_hand_dom"/>
</dbReference>
<keyword evidence="14 30" id="KW-0547">Nucleotide-binding</keyword>
<evidence type="ECO:0000256" key="11">
    <source>
        <dbReference type="ARBA" id="ARBA00022707"/>
    </source>
</evidence>
<keyword evidence="23" id="KW-0449">Lipoprotein</keyword>
<reference evidence="34" key="1">
    <citation type="submission" date="2023-07" db="EMBL/GenBank/DDBJ databases">
        <authorList>
            <consortium name="AG Swart"/>
            <person name="Singh M."/>
            <person name="Singh A."/>
            <person name="Seah K."/>
            <person name="Emmerich C."/>
        </authorList>
    </citation>
    <scope>NUCLEOTIDE SEQUENCE</scope>
    <source>
        <strain evidence="34">DP1</strain>
    </source>
</reference>
<keyword evidence="10" id="KW-0808">Transferase</keyword>
<gene>
    <name evidence="34" type="ORF">ECRASSUSDP1_LOCUS6611</name>
</gene>
<dbReference type="GO" id="GO:0020002">
    <property type="term" value="C:host cell plasma membrane"/>
    <property type="evidence" value="ECO:0007669"/>
    <property type="project" value="UniProtKB-SubCell"/>
</dbReference>
<evidence type="ECO:0000256" key="12">
    <source>
        <dbReference type="ARBA" id="ARBA00022723"/>
    </source>
</evidence>
<dbReference type="FunFam" id="1.10.510.10:FF:000398">
    <property type="entry name" value="Calcium-dependent protein kinase 1"/>
    <property type="match status" value="1"/>
</dbReference>
<dbReference type="PANTHER" id="PTHR24349">
    <property type="entry name" value="SERINE/THREONINE-PROTEIN KINASE"/>
    <property type="match status" value="1"/>
</dbReference>
<keyword evidence="35" id="KW-1185">Reference proteome</keyword>
<keyword evidence="15" id="KW-0418">Kinase</keyword>
<feature type="domain" description="EF-hand" evidence="33">
    <location>
        <begin position="441"/>
        <end position="476"/>
    </location>
</feature>
<evidence type="ECO:0000256" key="3">
    <source>
        <dbReference type="ARBA" id="ARBA00004342"/>
    </source>
</evidence>
<name>A0AAD1UA44_EUPCR</name>
<dbReference type="FunFam" id="1.10.238.10:FF:000003">
    <property type="entry name" value="Calmodulin A"/>
    <property type="match status" value="1"/>
</dbReference>
<keyword evidence="16" id="KW-0106">Calcium</keyword>
<evidence type="ECO:0000256" key="21">
    <source>
        <dbReference type="ARBA" id="ARBA00023139"/>
    </source>
</evidence>
<evidence type="ECO:0000256" key="17">
    <source>
        <dbReference type="ARBA" id="ARBA00022840"/>
    </source>
</evidence>
<evidence type="ECO:0000256" key="27">
    <source>
        <dbReference type="ARBA" id="ARBA00056933"/>
    </source>
</evidence>
<proteinExistence type="inferred from homology"/>
<evidence type="ECO:0000256" key="2">
    <source>
        <dbReference type="ARBA" id="ARBA00004230"/>
    </source>
</evidence>
<dbReference type="GO" id="GO:0005886">
    <property type="term" value="C:plasma membrane"/>
    <property type="evidence" value="ECO:0007669"/>
    <property type="project" value="UniProtKB-SubCell"/>
</dbReference>
<dbReference type="PROSITE" id="PS50222">
    <property type="entry name" value="EF_HAND_2"/>
    <property type="match status" value="3"/>
</dbReference>
<dbReference type="EC" id="2.7.11.1" evidence="6"/>
<comment type="subcellular location">
    <subcellularLocation>
        <location evidence="3">Cell membrane</location>
        <topology evidence="3">Lipid-anchor</topology>
        <orientation evidence="3">Cytoplasmic side</orientation>
    </subcellularLocation>
    <subcellularLocation>
        <location evidence="2">Cell projection</location>
        <location evidence="2">Cilium</location>
        <location evidence="2">Flagellum</location>
    </subcellularLocation>
    <subcellularLocation>
        <location evidence="4">Host cell membrane</location>
        <topology evidence="4">Lipid-anchor</topology>
    </subcellularLocation>
    <subcellularLocation>
        <location evidence="28">Parasitophorous vacuole membrane</location>
        <topology evidence="28">Lipid-anchor</topology>
    </subcellularLocation>
</comment>
<keyword evidence="18" id="KW-0282">Flagellum</keyword>
<evidence type="ECO:0000256" key="4">
    <source>
        <dbReference type="ARBA" id="ARBA00004425"/>
    </source>
</evidence>
<comment type="catalytic activity">
    <reaction evidence="25">
        <text>L-threonyl-[protein] + ATP = O-phospho-L-threonyl-[protein] + ADP + H(+)</text>
        <dbReference type="Rhea" id="RHEA:46608"/>
        <dbReference type="Rhea" id="RHEA-COMP:11060"/>
        <dbReference type="Rhea" id="RHEA-COMP:11605"/>
        <dbReference type="ChEBI" id="CHEBI:15378"/>
        <dbReference type="ChEBI" id="CHEBI:30013"/>
        <dbReference type="ChEBI" id="CHEBI:30616"/>
        <dbReference type="ChEBI" id="CHEBI:61977"/>
        <dbReference type="ChEBI" id="CHEBI:456216"/>
        <dbReference type="EC" id="2.7.11.1"/>
    </reaction>
</comment>
<evidence type="ECO:0000256" key="1">
    <source>
        <dbReference type="ARBA" id="ARBA00001946"/>
    </source>
</evidence>
<evidence type="ECO:0000256" key="10">
    <source>
        <dbReference type="ARBA" id="ARBA00022679"/>
    </source>
</evidence>
<dbReference type="InterPro" id="IPR017441">
    <property type="entry name" value="Protein_kinase_ATP_BS"/>
</dbReference>
<dbReference type="InterPro" id="IPR011009">
    <property type="entry name" value="Kinase-like_dom_sf"/>
</dbReference>
<keyword evidence="21" id="KW-0564">Palmitate</keyword>
<dbReference type="CDD" id="cd05117">
    <property type="entry name" value="STKc_CAMK"/>
    <property type="match status" value="1"/>
</dbReference>
<evidence type="ECO:0000256" key="28">
    <source>
        <dbReference type="ARBA" id="ARBA00060437"/>
    </source>
</evidence>
<keyword evidence="20" id="KW-0969">Cilium</keyword>
<evidence type="ECO:0000256" key="19">
    <source>
        <dbReference type="ARBA" id="ARBA00022870"/>
    </source>
</evidence>
<evidence type="ECO:0000256" key="30">
    <source>
        <dbReference type="PROSITE-ProRule" id="PRU10141"/>
    </source>
</evidence>
<evidence type="ECO:0000259" key="32">
    <source>
        <dbReference type="PROSITE" id="PS50011"/>
    </source>
</evidence>
<dbReference type="InterPro" id="IPR008271">
    <property type="entry name" value="Ser/Thr_kinase_AS"/>
</dbReference>
<evidence type="ECO:0000256" key="18">
    <source>
        <dbReference type="ARBA" id="ARBA00022846"/>
    </source>
</evidence>
<dbReference type="GO" id="GO:0020005">
    <property type="term" value="C:symbiont-containing vacuole membrane"/>
    <property type="evidence" value="ECO:0007669"/>
    <property type="project" value="UniProtKB-SubCell"/>
</dbReference>
<evidence type="ECO:0000256" key="15">
    <source>
        <dbReference type="ARBA" id="ARBA00022777"/>
    </source>
</evidence>
<evidence type="ECO:0000256" key="24">
    <source>
        <dbReference type="ARBA" id="ARBA00024334"/>
    </source>
</evidence>
<evidence type="ECO:0000259" key="33">
    <source>
        <dbReference type="PROSITE" id="PS50222"/>
    </source>
</evidence>
<dbReference type="PROSITE" id="PS50011">
    <property type="entry name" value="PROTEIN_KINASE_DOM"/>
    <property type="match status" value="1"/>
</dbReference>
<evidence type="ECO:0000256" key="26">
    <source>
        <dbReference type="ARBA" id="ARBA00048679"/>
    </source>
</evidence>
<protein>
    <recommendedName>
        <fullName evidence="29">Calcium-dependent protein kinase 1</fullName>
        <ecNumber evidence="6">2.7.11.1</ecNumber>
    </recommendedName>
</protein>
<dbReference type="CDD" id="cd00051">
    <property type="entry name" value="EFh"/>
    <property type="match status" value="1"/>
</dbReference>
<accession>A0AAD1UA44</accession>
<dbReference type="Gene3D" id="1.10.510.10">
    <property type="entry name" value="Transferase(Phosphotransferase) domain 1"/>
    <property type="match status" value="1"/>
</dbReference>
<keyword evidence="12" id="KW-0479">Metal-binding</keyword>
<dbReference type="PROSITE" id="PS00107">
    <property type="entry name" value="PROTEIN_KINASE_ATP"/>
    <property type="match status" value="1"/>
</dbReference>
<dbReference type="InterPro" id="IPR000719">
    <property type="entry name" value="Prot_kinase_dom"/>
</dbReference>
<dbReference type="Gene3D" id="3.30.200.20">
    <property type="entry name" value="Phosphorylase Kinase, domain 1"/>
    <property type="match status" value="1"/>
</dbReference>
<evidence type="ECO:0000313" key="35">
    <source>
        <dbReference type="Proteomes" id="UP001295684"/>
    </source>
</evidence>
<keyword evidence="19" id="KW-1043">Host membrane</keyword>
<dbReference type="InterPro" id="IPR011992">
    <property type="entry name" value="EF-hand-dom_pair"/>
</dbReference>
<evidence type="ECO:0000256" key="20">
    <source>
        <dbReference type="ARBA" id="ARBA00023069"/>
    </source>
</evidence>
<evidence type="ECO:0000256" key="9">
    <source>
        <dbReference type="ARBA" id="ARBA00022527"/>
    </source>
</evidence>
<comment type="cofactor">
    <cofactor evidence="1">
        <name>Mg(2+)</name>
        <dbReference type="ChEBI" id="CHEBI:18420"/>
    </cofactor>
</comment>
<evidence type="ECO:0000256" key="25">
    <source>
        <dbReference type="ARBA" id="ARBA00047899"/>
    </source>
</evidence>
<keyword evidence="8" id="KW-1032">Host cell membrane</keyword>
<sequence>MEPTKASSEEQKNVFENIETTFSTTDIRTVYKFKKLIGGGHFGTVRVAYRKTDPEKKYAVKSILRESMKKDVAMLESEINILKELDHPNIVRFYETYIDYKYIHIVMQLCTGGELFDRIVKLEKFSEKDASDLMKKILSAVQHLHEHSICHRDLKPENFLFKNNKENAEIKIIDFGLSKKFSKLETDMTTIVGTPFYVAPEVLSGNYDTQCDLWSCGVILYVLLCGYPPFDGDSNKDIFRAIIKSKLEFDEEEWGNISDEAKDLIAQLLTKDPKERVKVSAALNHVWFKKWEDDEVDTNEFQTKYLKRLKNYRAPNRLQYEVLSFLMKNLDTSERVKIKEVFRSITAKSSGDLTFQDLEEAFGEVGIDGATEHIEELKKCLDFDKDGKIKYTDFLLATINKNEALTDANIQFAFHHFDTDNNGLITLDNLVEAFHREGKGLLEDDIKEILTQADISNSGEITLEDFTKLMKYDPSKIHHKD</sequence>
<evidence type="ECO:0000256" key="29">
    <source>
        <dbReference type="ARBA" id="ARBA00068067"/>
    </source>
</evidence>
<evidence type="ECO:0000313" key="34">
    <source>
        <dbReference type="EMBL" id="CAI2365260.1"/>
    </source>
</evidence>
<dbReference type="PROSITE" id="PS00018">
    <property type="entry name" value="EF_HAND_1"/>
    <property type="match status" value="1"/>
</dbReference>
<dbReference type="Pfam" id="PF13499">
    <property type="entry name" value="EF-hand_7"/>
    <property type="match status" value="2"/>
</dbReference>
<dbReference type="SUPFAM" id="SSF47473">
    <property type="entry name" value="EF-hand"/>
    <property type="match status" value="1"/>
</dbReference>
<keyword evidence="11" id="KW-0519">Myristate</keyword>
<feature type="binding site" evidence="30">
    <location>
        <position position="61"/>
    </location>
    <ligand>
        <name>ATP</name>
        <dbReference type="ChEBI" id="CHEBI:30616"/>
    </ligand>
</feature>
<dbReference type="SUPFAM" id="SSF56112">
    <property type="entry name" value="Protein kinase-like (PK-like)"/>
    <property type="match status" value="1"/>
</dbReference>
<dbReference type="Gene3D" id="1.10.238.10">
    <property type="entry name" value="EF-hand"/>
    <property type="match status" value="2"/>
</dbReference>
<evidence type="ECO:0000256" key="8">
    <source>
        <dbReference type="ARBA" id="ARBA00022511"/>
    </source>
</evidence>
<comment type="subunit">
    <text evidence="5">Monomer.</text>
</comment>
<dbReference type="PROSITE" id="PS00108">
    <property type="entry name" value="PROTEIN_KINASE_ST"/>
    <property type="match status" value="1"/>
</dbReference>
<dbReference type="GO" id="GO:0031514">
    <property type="term" value="C:motile cilium"/>
    <property type="evidence" value="ECO:0007669"/>
    <property type="project" value="UniProtKB-SubCell"/>
</dbReference>
<dbReference type="AlphaFoldDB" id="A0AAD1UA44"/>
<evidence type="ECO:0000256" key="7">
    <source>
        <dbReference type="ARBA" id="ARBA00022475"/>
    </source>
</evidence>
<dbReference type="SMART" id="SM00054">
    <property type="entry name" value="EFh"/>
    <property type="match status" value="4"/>
</dbReference>
<keyword evidence="9 31" id="KW-0723">Serine/threonine-protein kinase</keyword>
<evidence type="ECO:0000256" key="6">
    <source>
        <dbReference type="ARBA" id="ARBA00012513"/>
    </source>
</evidence>
<evidence type="ECO:0000256" key="13">
    <source>
        <dbReference type="ARBA" id="ARBA00022737"/>
    </source>
</evidence>
<comment type="similarity">
    <text evidence="24">Belongs to the protein kinase superfamily. Ser/Thr protein kinase family. CDPK subfamily.</text>
</comment>
<evidence type="ECO:0000256" key="14">
    <source>
        <dbReference type="ARBA" id="ARBA00022741"/>
    </source>
</evidence>
<keyword evidence="22" id="KW-0966">Cell projection</keyword>
<evidence type="ECO:0000256" key="31">
    <source>
        <dbReference type="RuleBase" id="RU000304"/>
    </source>
</evidence>
<keyword evidence="19" id="KW-0472">Membrane</keyword>
<feature type="domain" description="Protein kinase" evidence="32">
    <location>
        <begin position="31"/>
        <end position="288"/>
    </location>
</feature>
<dbReference type="InterPro" id="IPR018247">
    <property type="entry name" value="EF_Hand_1_Ca_BS"/>
</dbReference>
<evidence type="ECO:0000256" key="16">
    <source>
        <dbReference type="ARBA" id="ARBA00022837"/>
    </source>
</evidence>
<dbReference type="EMBL" id="CAMPGE010006418">
    <property type="protein sequence ID" value="CAI2365260.1"/>
    <property type="molecule type" value="Genomic_DNA"/>
</dbReference>
<comment type="caution">
    <text evidence="34">The sequence shown here is derived from an EMBL/GenBank/DDBJ whole genome shotgun (WGS) entry which is preliminary data.</text>
</comment>
<organism evidence="34 35">
    <name type="scientific">Euplotes crassus</name>
    <dbReference type="NCBI Taxonomy" id="5936"/>
    <lineage>
        <taxon>Eukaryota</taxon>
        <taxon>Sar</taxon>
        <taxon>Alveolata</taxon>
        <taxon>Ciliophora</taxon>
        <taxon>Intramacronucleata</taxon>
        <taxon>Spirotrichea</taxon>
        <taxon>Hypotrichia</taxon>
        <taxon>Euplotida</taxon>
        <taxon>Euplotidae</taxon>
        <taxon>Moneuplotes</taxon>
    </lineage>
</organism>
<keyword evidence="13" id="KW-0677">Repeat</keyword>
<keyword evidence="17 30" id="KW-0067">ATP-binding</keyword>
<evidence type="ECO:0000256" key="23">
    <source>
        <dbReference type="ARBA" id="ARBA00023288"/>
    </source>
</evidence>
<dbReference type="SMART" id="SM00220">
    <property type="entry name" value="S_TKc"/>
    <property type="match status" value="1"/>
</dbReference>
<dbReference type="InterPro" id="IPR050205">
    <property type="entry name" value="CDPK_Ser/Thr_kinases"/>
</dbReference>
<comment type="catalytic activity">
    <reaction evidence="26">
        <text>L-seryl-[protein] + ATP = O-phospho-L-seryl-[protein] + ADP + H(+)</text>
        <dbReference type="Rhea" id="RHEA:17989"/>
        <dbReference type="Rhea" id="RHEA-COMP:9863"/>
        <dbReference type="Rhea" id="RHEA-COMP:11604"/>
        <dbReference type="ChEBI" id="CHEBI:15378"/>
        <dbReference type="ChEBI" id="CHEBI:29999"/>
        <dbReference type="ChEBI" id="CHEBI:30616"/>
        <dbReference type="ChEBI" id="CHEBI:83421"/>
        <dbReference type="ChEBI" id="CHEBI:456216"/>
        <dbReference type="EC" id="2.7.11.1"/>
    </reaction>
</comment>
<dbReference type="GO" id="GO:0005509">
    <property type="term" value="F:calcium ion binding"/>
    <property type="evidence" value="ECO:0007669"/>
    <property type="project" value="InterPro"/>
</dbReference>
<keyword evidence="7" id="KW-1003">Cell membrane</keyword>
<comment type="function">
    <text evidence="27">Calcium-dependent protein kinase which acts as a sensor and effector of intracellular Ca(2+) levels probably in part downstream of cGMP-activated PKG kinase. During the liver stage, involved in sporozoite motility and thus in sporozoite invasion of host hepatocytes, probably together with CDPK4 and CDPK5. In the mosquito midgut and during the last stage of male gamete exflagellation, may play a role in the rupture of the host erythrocyte membrane. In the mosquito midgut, required for the differentiation of the zygote into the ookinete by promoting the translational activation of a subset of repressed mRNAs; these mRNAs are kept repressed in the zygote by the DOZI- or CITH-containing mRNP complexes. Dispensable during the asexual blood stage.</text>
</comment>
<dbReference type="Proteomes" id="UP001295684">
    <property type="component" value="Unassembled WGS sequence"/>
</dbReference>
<evidence type="ECO:0000256" key="22">
    <source>
        <dbReference type="ARBA" id="ARBA00023273"/>
    </source>
</evidence>
<feature type="domain" description="EF-hand" evidence="33">
    <location>
        <begin position="333"/>
        <end position="368"/>
    </location>
</feature>
<dbReference type="GO" id="GO:0005524">
    <property type="term" value="F:ATP binding"/>
    <property type="evidence" value="ECO:0007669"/>
    <property type="project" value="UniProtKB-UniRule"/>
</dbReference>
<dbReference type="FunFam" id="3.30.200.20:FF:000315">
    <property type="entry name" value="Calcium-dependent protein kinase 3"/>
    <property type="match status" value="1"/>
</dbReference>
<evidence type="ECO:0000256" key="5">
    <source>
        <dbReference type="ARBA" id="ARBA00011245"/>
    </source>
</evidence>
<feature type="domain" description="EF-hand" evidence="33">
    <location>
        <begin position="405"/>
        <end position="440"/>
    </location>
</feature>
<dbReference type="GO" id="GO:0004674">
    <property type="term" value="F:protein serine/threonine kinase activity"/>
    <property type="evidence" value="ECO:0007669"/>
    <property type="project" value="UniProtKB-KW"/>
</dbReference>
<dbReference type="Pfam" id="PF00069">
    <property type="entry name" value="Pkinase"/>
    <property type="match status" value="1"/>
</dbReference>